<dbReference type="Pfam" id="PF01321">
    <property type="entry name" value="Creatinase_N"/>
    <property type="match status" value="1"/>
</dbReference>
<feature type="domain" description="Peptidase M24" evidence="1">
    <location>
        <begin position="143"/>
        <end position="347"/>
    </location>
</feature>
<dbReference type="PANTHER" id="PTHR46112">
    <property type="entry name" value="AMINOPEPTIDASE"/>
    <property type="match status" value="1"/>
</dbReference>
<dbReference type="InterPro" id="IPR000587">
    <property type="entry name" value="Creatinase_N"/>
</dbReference>
<dbReference type="HOGENOM" id="CLU_017266_4_0_7"/>
<dbReference type="Gene3D" id="3.90.230.10">
    <property type="entry name" value="Creatinase/methionine aminopeptidase superfamily"/>
    <property type="match status" value="1"/>
</dbReference>
<dbReference type="InterPro" id="IPR036005">
    <property type="entry name" value="Creatinase/aminopeptidase-like"/>
</dbReference>
<dbReference type="SUPFAM" id="SSF53092">
    <property type="entry name" value="Creatinase/prolidase N-terminal domain"/>
    <property type="match status" value="1"/>
</dbReference>
<sequence length="353" mass="39801">MPTRHRRAALRSVLSDQGLDALIVSHAANRYYLSHFELHDPQCNESAGWIVVTAQGRDWLLTDPRYTEAAKQVWPAEDLFVYTGKRNTSVSGMLRDLGLETIGFEARSLDVETFQELSRDLNLRPTTNLVENLRLSKDTQEIECLRQSCKLNHFVFESVEAILQPGRTEAWLSWQIEKLFRENGATELAFATIAAVGPNAALPHAIPGETPITEQCPVLIDTGGRKMQYCSDQTRTFWVGQTPSQQFLQTRERVQEAQRKAIEAIAPGMPVKDLYTVAKETFRAHGQEDYFTHALGHGIGLETHEAPSLSPYSEHLLQPGMVITIEPGLYYREWGGVRWEHMVLVTDNGAEVL</sequence>
<evidence type="ECO:0000313" key="4">
    <source>
        <dbReference type="Proteomes" id="UP000001052"/>
    </source>
</evidence>
<gene>
    <name evidence="3" type="ordered locus">Dret_0725</name>
</gene>
<dbReference type="InterPro" id="IPR050659">
    <property type="entry name" value="Peptidase_M24B"/>
</dbReference>
<proteinExistence type="predicted"/>
<dbReference type="Pfam" id="PF00557">
    <property type="entry name" value="Peptidase_M24"/>
    <property type="match status" value="1"/>
</dbReference>
<name>C8X0S0_DESRD</name>
<dbReference type="STRING" id="485915.Dret_0725"/>
<keyword evidence="4" id="KW-1185">Reference proteome</keyword>
<dbReference type="Proteomes" id="UP000001052">
    <property type="component" value="Chromosome"/>
</dbReference>
<evidence type="ECO:0000259" key="1">
    <source>
        <dbReference type="Pfam" id="PF00557"/>
    </source>
</evidence>
<accession>C8X0S0</accession>
<dbReference type="InterPro" id="IPR000994">
    <property type="entry name" value="Pept_M24"/>
</dbReference>
<dbReference type="KEGG" id="drt:Dret_0725"/>
<dbReference type="InterPro" id="IPR029149">
    <property type="entry name" value="Creatin/AminoP/Spt16_N"/>
</dbReference>
<dbReference type="EMBL" id="CP001734">
    <property type="protein sequence ID" value="ACV68017.1"/>
    <property type="molecule type" value="Genomic_DNA"/>
</dbReference>
<dbReference type="AlphaFoldDB" id="C8X0S0"/>
<dbReference type="PANTHER" id="PTHR46112:SF2">
    <property type="entry name" value="XAA-PRO AMINOPEPTIDASE P-RELATED"/>
    <property type="match status" value="1"/>
</dbReference>
<dbReference type="OrthoDB" id="9806388at2"/>
<evidence type="ECO:0000313" key="3">
    <source>
        <dbReference type="EMBL" id="ACV68017.1"/>
    </source>
</evidence>
<dbReference type="Gene3D" id="3.40.350.10">
    <property type="entry name" value="Creatinase/prolidase N-terminal domain"/>
    <property type="match status" value="1"/>
</dbReference>
<organism evidence="3 4">
    <name type="scientific">Desulfohalobium retbaense (strain ATCC 49708 / DSM 5692 / JCM 16813 / HR100)</name>
    <dbReference type="NCBI Taxonomy" id="485915"/>
    <lineage>
        <taxon>Bacteria</taxon>
        <taxon>Pseudomonadati</taxon>
        <taxon>Thermodesulfobacteriota</taxon>
        <taxon>Desulfovibrionia</taxon>
        <taxon>Desulfovibrionales</taxon>
        <taxon>Desulfohalobiaceae</taxon>
        <taxon>Desulfohalobium</taxon>
    </lineage>
</organism>
<reference evidence="4" key="1">
    <citation type="submission" date="2009-09" db="EMBL/GenBank/DDBJ databases">
        <title>The complete chromosome of Desulfohalobium retbaense DSM 5692.</title>
        <authorList>
            <consortium name="US DOE Joint Genome Institute (JGI-PGF)"/>
            <person name="Lucas S."/>
            <person name="Copeland A."/>
            <person name="Lapidus A."/>
            <person name="Glavina del Rio T."/>
            <person name="Dalin E."/>
            <person name="Tice H."/>
            <person name="Bruce D."/>
            <person name="Goodwin L."/>
            <person name="Pitluck S."/>
            <person name="Kyrpides N."/>
            <person name="Mavromatis K."/>
            <person name="Ivanova N."/>
            <person name="Mikhailova N."/>
            <person name="Munk A.C."/>
            <person name="Brettin T."/>
            <person name="Detter J.C."/>
            <person name="Han C."/>
            <person name="Tapia R."/>
            <person name="Larimer F."/>
            <person name="Land M."/>
            <person name="Hauser L."/>
            <person name="Markowitz V."/>
            <person name="Cheng J.-F."/>
            <person name="Hugenholtz P."/>
            <person name="Woyke T."/>
            <person name="Wu D."/>
            <person name="Spring S."/>
            <person name="Klenk H.-P."/>
            <person name="Eisen J.A."/>
        </authorList>
    </citation>
    <scope>NUCLEOTIDE SEQUENCE [LARGE SCALE GENOMIC DNA]</scope>
    <source>
        <strain evidence="4">DSM 5692</strain>
    </source>
</reference>
<evidence type="ECO:0000259" key="2">
    <source>
        <dbReference type="Pfam" id="PF01321"/>
    </source>
</evidence>
<dbReference type="CDD" id="cd01092">
    <property type="entry name" value="APP-like"/>
    <property type="match status" value="1"/>
</dbReference>
<dbReference type="RefSeq" id="WP_015751175.1">
    <property type="nucleotide sequence ID" value="NC_013223.1"/>
</dbReference>
<dbReference type="eggNOG" id="COG0006">
    <property type="taxonomic scope" value="Bacteria"/>
</dbReference>
<dbReference type="SUPFAM" id="SSF55920">
    <property type="entry name" value="Creatinase/aminopeptidase"/>
    <property type="match status" value="1"/>
</dbReference>
<feature type="domain" description="Creatinase N-terminal" evidence="2">
    <location>
        <begin position="6"/>
        <end position="135"/>
    </location>
</feature>
<reference evidence="3 4" key="2">
    <citation type="journal article" date="2010" name="Stand. Genomic Sci.">
        <title>Complete genome sequence of Desulfohalobium retbaense type strain (HR(100)).</title>
        <authorList>
            <person name="Spring S."/>
            <person name="Nolan M."/>
            <person name="Lapidus A."/>
            <person name="Glavina Del Rio T."/>
            <person name="Copeland A."/>
            <person name="Tice H."/>
            <person name="Cheng J.F."/>
            <person name="Lucas S."/>
            <person name="Land M."/>
            <person name="Chen F."/>
            <person name="Bruce D."/>
            <person name="Goodwin L."/>
            <person name="Pitluck S."/>
            <person name="Ivanova N."/>
            <person name="Mavromatis K."/>
            <person name="Mikhailova N."/>
            <person name="Pati A."/>
            <person name="Chen A."/>
            <person name="Palaniappan K."/>
            <person name="Hauser L."/>
            <person name="Chang Y.J."/>
            <person name="Jeffries C.D."/>
            <person name="Munk C."/>
            <person name="Kiss H."/>
            <person name="Chain P."/>
            <person name="Han C."/>
            <person name="Brettin T."/>
            <person name="Detter J.C."/>
            <person name="Schuler E."/>
            <person name="Goker M."/>
            <person name="Rohde M."/>
            <person name="Bristow J."/>
            <person name="Eisen J.A."/>
            <person name="Markowitz V."/>
            <person name="Hugenholtz P."/>
            <person name="Kyrpides N.C."/>
            <person name="Klenk H.P."/>
        </authorList>
    </citation>
    <scope>NUCLEOTIDE SEQUENCE [LARGE SCALE GENOMIC DNA]</scope>
    <source>
        <strain evidence="3 4">DSM 5692</strain>
    </source>
</reference>
<protein>
    <submittedName>
        <fullName evidence="3">Peptidase M24</fullName>
    </submittedName>
</protein>